<dbReference type="Pfam" id="PF00072">
    <property type="entry name" value="Response_reg"/>
    <property type="match status" value="1"/>
</dbReference>
<feature type="domain" description="Response regulatory" evidence="9">
    <location>
        <begin position="7"/>
        <end position="121"/>
    </location>
</feature>
<keyword evidence="1 7" id="KW-0597">Phosphoprotein</keyword>
<sequence>MLSQQAQILLIDDDADVLDAYTMLLNQAGYQVQACNNPLKAQEMLGEEWPGIVISDVCMPGCSGIELMALLLAHDACLPVLLITGHGDVPMAVEAVKKGAWDFLQKPVNPAQLLEQVATALAQRRSYIARRRWQQEQLQSNLIGRSEWVKQLRVRLQQVAETDLAVYLQGELGVGRTLAARYLHRMSHRSEQPLIVGELTPGGEAPLEQWIEQVSGGTLILRHLEHLSITQQARLIQLQGQDPLPFRLIGIGTSPLVELAAGHTLLPDFYYCFAMTQIACLPLSLRPDDIEPLFRHYLEQACLRLNHPLPDLPAELIKRLVKRVWPNNVRELANAAELFAVGVMPLAETANPLLHGSDPAPLDQRIEDYERQIITEALNLHQGRINEVSEYLQIPRKKLYLRMKKYDLDKQHYR</sequence>
<organism evidence="10 11">
    <name type="scientific">Serratia fonticola</name>
    <dbReference type="NCBI Taxonomy" id="47917"/>
    <lineage>
        <taxon>Bacteria</taxon>
        <taxon>Pseudomonadati</taxon>
        <taxon>Pseudomonadota</taxon>
        <taxon>Gammaproteobacteria</taxon>
        <taxon>Enterobacterales</taxon>
        <taxon>Yersiniaceae</taxon>
        <taxon>Serratia</taxon>
    </lineage>
</organism>
<protein>
    <submittedName>
        <fullName evidence="10">C4-dicarboxylate transport transcriptional regulatory protein dctD</fullName>
    </submittedName>
</protein>
<dbReference type="SUPFAM" id="SSF52540">
    <property type="entry name" value="P-loop containing nucleoside triphosphate hydrolases"/>
    <property type="match status" value="1"/>
</dbReference>
<dbReference type="PANTHER" id="PTHR32071:SF29">
    <property type="entry name" value="PHOSPHOGLYCERATE TRANSPORT SYSTEM TRANSCRIPTIONAL REGULATORY PROTEIN PGTA"/>
    <property type="match status" value="1"/>
</dbReference>
<dbReference type="Proteomes" id="UP000270487">
    <property type="component" value="Chromosome"/>
</dbReference>
<keyword evidence="4" id="KW-0902">Two-component regulatory system</keyword>
<dbReference type="Gene3D" id="3.40.50.2300">
    <property type="match status" value="1"/>
</dbReference>
<dbReference type="InterPro" id="IPR002197">
    <property type="entry name" value="HTH_Fis"/>
</dbReference>
<dbReference type="GO" id="GO:0043565">
    <property type="term" value="F:sequence-specific DNA binding"/>
    <property type="evidence" value="ECO:0007669"/>
    <property type="project" value="InterPro"/>
</dbReference>
<dbReference type="RefSeq" id="WP_141132688.1">
    <property type="nucleotide sequence ID" value="NZ_CAMFLQ010000008.1"/>
</dbReference>
<dbReference type="SUPFAM" id="SSF52172">
    <property type="entry name" value="CheY-like"/>
    <property type="match status" value="1"/>
</dbReference>
<dbReference type="Gene3D" id="1.10.8.60">
    <property type="match status" value="1"/>
</dbReference>
<keyword evidence="6" id="KW-0804">Transcription</keyword>
<dbReference type="InterPro" id="IPR002078">
    <property type="entry name" value="Sigma_54_int"/>
</dbReference>
<dbReference type="SMART" id="SM00448">
    <property type="entry name" value="REC"/>
    <property type="match status" value="1"/>
</dbReference>
<dbReference type="PROSITE" id="PS50110">
    <property type="entry name" value="RESPONSE_REGULATORY"/>
    <property type="match status" value="1"/>
</dbReference>
<evidence type="ECO:0000256" key="2">
    <source>
        <dbReference type="ARBA" id="ARBA00022741"/>
    </source>
</evidence>
<dbReference type="InterPro" id="IPR011006">
    <property type="entry name" value="CheY-like_superfamily"/>
</dbReference>
<proteinExistence type="predicted"/>
<evidence type="ECO:0000313" key="10">
    <source>
        <dbReference type="EMBL" id="VEI73567.1"/>
    </source>
</evidence>
<reference evidence="10 11" key="1">
    <citation type="submission" date="2018-12" db="EMBL/GenBank/DDBJ databases">
        <authorList>
            <consortium name="Pathogen Informatics"/>
        </authorList>
    </citation>
    <scope>NUCLEOTIDE SEQUENCE [LARGE SCALE GENOMIC DNA]</scope>
    <source>
        <strain evidence="10 11">NCTC13193</strain>
    </source>
</reference>
<evidence type="ECO:0000259" key="8">
    <source>
        <dbReference type="PROSITE" id="PS50045"/>
    </source>
</evidence>
<evidence type="ECO:0000256" key="1">
    <source>
        <dbReference type="ARBA" id="ARBA00022553"/>
    </source>
</evidence>
<dbReference type="Pfam" id="PF25601">
    <property type="entry name" value="AAA_lid_14"/>
    <property type="match status" value="1"/>
</dbReference>
<name>A0A448T0Q6_SERFO</name>
<gene>
    <name evidence="10" type="primary">dctD_1</name>
    <name evidence="10" type="ORF">NCTC13193_04229</name>
</gene>
<evidence type="ECO:0000259" key="9">
    <source>
        <dbReference type="PROSITE" id="PS50110"/>
    </source>
</evidence>
<evidence type="ECO:0000256" key="6">
    <source>
        <dbReference type="ARBA" id="ARBA00023163"/>
    </source>
</evidence>
<accession>A0A448T0Q6</accession>
<dbReference type="SUPFAM" id="SSF46689">
    <property type="entry name" value="Homeodomain-like"/>
    <property type="match status" value="1"/>
</dbReference>
<dbReference type="NCBIfam" id="NF047793">
    <property type="entry name" value="ResRegPgtA"/>
    <property type="match status" value="1"/>
</dbReference>
<evidence type="ECO:0000256" key="4">
    <source>
        <dbReference type="ARBA" id="ARBA00023012"/>
    </source>
</evidence>
<dbReference type="PANTHER" id="PTHR32071">
    <property type="entry name" value="TRANSCRIPTIONAL REGULATORY PROTEIN"/>
    <property type="match status" value="1"/>
</dbReference>
<keyword evidence="5" id="KW-0805">Transcription regulation</keyword>
<dbReference type="GO" id="GO:0006355">
    <property type="term" value="P:regulation of DNA-templated transcription"/>
    <property type="evidence" value="ECO:0007669"/>
    <property type="project" value="InterPro"/>
</dbReference>
<dbReference type="Gene3D" id="1.10.10.60">
    <property type="entry name" value="Homeodomain-like"/>
    <property type="match status" value="1"/>
</dbReference>
<keyword evidence="2" id="KW-0547">Nucleotide-binding</keyword>
<dbReference type="InterPro" id="IPR009057">
    <property type="entry name" value="Homeodomain-like_sf"/>
</dbReference>
<evidence type="ECO:0000256" key="7">
    <source>
        <dbReference type="PROSITE-ProRule" id="PRU00169"/>
    </source>
</evidence>
<dbReference type="PROSITE" id="PS50045">
    <property type="entry name" value="SIGMA54_INTERACT_4"/>
    <property type="match status" value="1"/>
</dbReference>
<dbReference type="GO" id="GO:0005524">
    <property type="term" value="F:ATP binding"/>
    <property type="evidence" value="ECO:0007669"/>
    <property type="project" value="UniProtKB-KW"/>
</dbReference>
<evidence type="ECO:0000256" key="3">
    <source>
        <dbReference type="ARBA" id="ARBA00022840"/>
    </source>
</evidence>
<evidence type="ECO:0000256" key="5">
    <source>
        <dbReference type="ARBA" id="ARBA00023015"/>
    </source>
</evidence>
<dbReference type="CDD" id="cd17549">
    <property type="entry name" value="REC_DctD-like"/>
    <property type="match status" value="1"/>
</dbReference>
<dbReference type="Pfam" id="PF14532">
    <property type="entry name" value="Sigma54_activ_2"/>
    <property type="match status" value="1"/>
</dbReference>
<dbReference type="InterPro" id="IPR027417">
    <property type="entry name" value="P-loop_NTPase"/>
</dbReference>
<evidence type="ECO:0000313" key="11">
    <source>
        <dbReference type="Proteomes" id="UP000270487"/>
    </source>
</evidence>
<dbReference type="InterPro" id="IPR001789">
    <property type="entry name" value="Sig_transdc_resp-reg_receiver"/>
</dbReference>
<dbReference type="Pfam" id="PF02954">
    <property type="entry name" value="HTH_8"/>
    <property type="match status" value="1"/>
</dbReference>
<feature type="modified residue" description="4-aspartylphosphate" evidence="7">
    <location>
        <position position="56"/>
    </location>
</feature>
<dbReference type="AlphaFoldDB" id="A0A448T0Q6"/>
<dbReference type="EMBL" id="LR134492">
    <property type="protein sequence ID" value="VEI73567.1"/>
    <property type="molecule type" value="Genomic_DNA"/>
</dbReference>
<dbReference type="FunFam" id="3.40.50.2300:FF:000018">
    <property type="entry name" value="DNA-binding transcriptional regulator NtrC"/>
    <property type="match status" value="1"/>
</dbReference>
<dbReference type="InterPro" id="IPR058031">
    <property type="entry name" value="AAA_lid_NorR"/>
</dbReference>
<dbReference type="Gene3D" id="3.40.50.300">
    <property type="entry name" value="P-loop containing nucleotide triphosphate hydrolases"/>
    <property type="match status" value="1"/>
</dbReference>
<dbReference type="GO" id="GO:0000160">
    <property type="term" value="P:phosphorelay signal transduction system"/>
    <property type="evidence" value="ECO:0007669"/>
    <property type="project" value="UniProtKB-KW"/>
</dbReference>
<keyword evidence="3" id="KW-0067">ATP-binding</keyword>
<feature type="domain" description="Sigma-54 factor interaction" evidence="8">
    <location>
        <begin position="142"/>
        <end position="341"/>
    </location>
</feature>